<reference evidence="2 3" key="1">
    <citation type="submission" date="2019-07" db="EMBL/GenBank/DDBJ databases">
        <title>Gilliamella genomes.</title>
        <authorList>
            <person name="Zheng H."/>
        </authorList>
    </citation>
    <scope>NUCLEOTIDE SEQUENCE [LARGE SCALE GENOMIC DNA]</scope>
    <source>
        <strain evidence="2 3">W8127</strain>
    </source>
</reference>
<dbReference type="Pfam" id="PF06527">
    <property type="entry name" value="TniQ"/>
    <property type="match status" value="1"/>
</dbReference>
<dbReference type="InterPro" id="IPR009492">
    <property type="entry name" value="TniQ"/>
</dbReference>
<sequence length="430" mass="51506">MQKIDEAPYYKHANFLNQQYRLIKPLIYSRCYYNEWPLSYINRLSVMNGYSKINWLVQDELNSPIKNKISNLLAYRLAYKNGWSIPSFFLKGVRTLSANLKYINTHTLRICPLCLKLALYIRYEWMFLFSSTCLIHNVLLQDFCPDCGKQNDHVSVYHNKCECGKKITEFSLQLASEQCYLIQRVIENKKTNHKTIDKLNHINKLKIVYFIFLIISPKNIQFAEKQSITMRDNIIISERLAHTLFGGKEGFWYFLNHFIHSIDKYSKKLMPFYRQFNRCFKFDLFSEYKRYLYEFINLYWRNHIADKNTLFSKSILANHAWPSISKVKDQFKLTESLIIKATAKGFIRSETIYNEQYFMEHHKPRYYRLYYKPDIIKQLPMLQGTISFNKVCLLLGTTKRQLNSLIKNNHFNFTIAPEEAYRYLEENIIV</sequence>
<dbReference type="Proteomes" id="UP000319483">
    <property type="component" value="Unassembled WGS sequence"/>
</dbReference>
<accession>A0A556SC34</accession>
<evidence type="ECO:0000313" key="2">
    <source>
        <dbReference type="EMBL" id="TSJ98709.1"/>
    </source>
</evidence>
<proteinExistence type="predicted"/>
<dbReference type="EMBL" id="VMHM01000009">
    <property type="protein sequence ID" value="TSJ98709.1"/>
    <property type="molecule type" value="Genomic_DNA"/>
</dbReference>
<evidence type="ECO:0000313" key="3">
    <source>
        <dbReference type="Proteomes" id="UP000319483"/>
    </source>
</evidence>
<dbReference type="AlphaFoldDB" id="A0A556SC34"/>
<organism evidence="2 3">
    <name type="scientific">Gilliamella apicola</name>
    <dbReference type="NCBI Taxonomy" id="1196095"/>
    <lineage>
        <taxon>Bacteria</taxon>
        <taxon>Pseudomonadati</taxon>
        <taxon>Pseudomonadota</taxon>
        <taxon>Gammaproteobacteria</taxon>
        <taxon>Orbales</taxon>
        <taxon>Orbaceae</taxon>
        <taxon>Gilliamella</taxon>
    </lineage>
</organism>
<comment type="caution">
    <text evidence="2">The sequence shown here is derived from an EMBL/GenBank/DDBJ whole genome shotgun (WGS) entry which is preliminary data.</text>
</comment>
<protein>
    <recommendedName>
        <fullName evidence="1">TniQ domain-containing protein</fullName>
    </recommendedName>
</protein>
<feature type="domain" description="TniQ" evidence="1">
    <location>
        <begin position="31"/>
        <end position="140"/>
    </location>
</feature>
<dbReference type="RefSeq" id="WP_144091987.1">
    <property type="nucleotide sequence ID" value="NZ_VMHM01000009.1"/>
</dbReference>
<evidence type="ECO:0000259" key="1">
    <source>
        <dbReference type="Pfam" id="PF06527"/>
    </source>
</evidence>
<gene>
    <name evidence="2" type="ORF">FPQ15_07575</name>
</gene>
<name>A0A556SC34_9GAMM</name>